<gene>
    <name evidence="1" type="ORF">E5988_07395</name>
</gene>
<sequence>MSAISLLRTATAAAHDSVDSAFAGYDFADPSEYRAMLLAHARALPTAEARAAQIWRALRRRTPLLAADLAALGASVDLPIETASGGEAAAWGALYVVEGSRLGGGILAKRVGAGLPHAYLSAVHQPGEWRTIRTAIDAAAAPQDEAWHAAMIAGALDTFALYEAAARVPAI</sequence>
<dbReference type="Proteomes" id="UP000308038">
    <property type="component" value="Unassembled WGS sequence"/>
</dbReference>
<keyword evidence="2" id="KW-1185">Reference proteome</keyword>
<reference evidence="1 2" key="1">
    <citation type="submission" date="2019-04" db="EMBL/GenBank/DDBJ databases">
        <title>Microbes associate with the intestines of laboratory mice.</title>
        <authorList>
            <person name="Navarre W."/>
            <person name="Wong E."/>
            <person name="Huang K.C."/>
            <person name="Tropini C."/>
            <person name="Ng K."/>
            <person name="Yu B."/>
        </authorList>
    </citation>
    <scope>NUCLEOTIDE SEQUENCE [LARGE SCALE GENOMIC DNA]</scope>
    <source>
        <strain evidence="1 2">NM83_B4-11</strain>
    </source>
</reference>
<dbReference type="SUPFAM" id="SSF48613">
    <property type="entry name" value="Heme oxygenase-like"/>
    <property type="match status" value="1"/>
</dbReference>
<protein>
    <submittedName>
        <fullName evidence="1">Biliverdin-producing heme oxygenase</fullName>
    </submittedName>
</protein>
<evidence type="ECO:0000313" key="2">
    <source>
        <dbReference type="Proteomes" id="UP000308038"/>
    </source>
</evidence>
<name>A0ABY2QLH0_9SPHN</name>
<dbReference type="Gene3D" id="1.20.910.10">
    <property type="entry name" value="Heme oxygenase-like"/>
    <property type="match status" value="1"/>
</dbReference>
<dbReference type="RefSeq" id="WP_136451249.1">
    <property type="nucleotide sequence ID" value="NZ_SSTI01000004.1"/>
</dbReference>
<proteinExistence type="predicted"/>
<accession>A0ABY2QLH0</accession>
<dbReference type="InterPro" id="IPR016084">
    <property type="entry name" value="Haem_Oase-like_multi-hlx"/>
</dbReference>
<dbReference type="CDD" id="cd19166">
    <property type="entry name" value="HemeO-bac"/>
    <property type="match status" value="1"/>
</dbReference>
<comment type="caution">
    <text evidence="1">The sequence shown here is derived from an EMBL/GenBank/DDBJ whole genome shotgun (WGS) entry which is preliminary data.</text>
</comment>
<evidence type="ECO:0000313" key="1">
    <source>
        <dbReference type="EMBL" id="THG40628.1"/>
    </source>
</evidence>
<dbReference type="EMBL" id="SSTI01000004">
    <property type="protein sequence ID" value="THG40628.1"/>
    <property type="molecule type" value="Genomic_DNA"/>
</dbReference>
<organism evidence="1 2">
    <name type="scientific">Sphingomonas olei</name>
    <dbReference type="NCBI Taxonomy" id="1886787"/>
    <lineage>
        <taxon>Bacteria</taxon>
        <taxon>Pseudomonadati</taxon>
        <taxon>Pseudomonadota</taxon>
        <taxon>Alphaproteobacteria</taxon>
        <taxon>Sphingomonadales</taxon>
        <taxon>Sphingomonadaceae</taxon>
        <taxon>Sphingomonas</taxon>
    </lineage>
</organism>